<organism evidence="1 2">
    <name type="scientific">Fusarium decemcellulare</name>
    <dbReference type="NCBI Taxonomy" id="57161"/>
    <lineage>
        <taxon>Eukaryota</taxon>
        <taxon>Fungi</taxon>
        <taxon>Dikarya</taxon>
        <taxon>Ascomycota</taxon>
        <taxon>Pezizomycotina</taxon>
        <taxon>Sordariomycetes</taxon>
        <taxon>Hypocreomycetidae</taxon>
        <taxon>Hypocreales</taxon>
        <taxon>Nectriaceae</taxon>
        <taxon>Fusarium</taxon>
        <taxon>Fusarium decemcellulare species complex</taxon>
    </lineage>
</organism>
<evidence type="ECO:0000313" key="1">
    <source>
        <dbReference type="EMBL" id="KAJ3524777.1"/>
    </source>
</evidence>
<dbReference type="EMBL" id="JANRMS010002021">
    <property type="protein sequence ID" value="KAJ3524777.1"/>
    <property type="molecule type" value="Genomic_DNA"/>
</dbReference>
<keyword evidence="2" id="KW-1185">Reference proteome</keyword>
<name>A0ACC1RQP2_9HYPO</name>
<proteinExistence type="predicted"/>
<evidence type="ECO:0000313" key="2">
    <source>
        <dbReference type="Proteomes" id="UP001148629"/>
    </source>
</evidence>
<gene>
    <name evidence="1" type="ORF">NM208_g11919</name>
</gene>
<dbReference type="Proteomes" id="UP001148629">
    <property type="component" value="Unassembled WGS sequence"/>
</dbReference>
<sequence>MAPRRRRNQTSSSSAGQGLPLHNVPAPAPMAFKTIHEAKINKVSGNTRDDTKISRGDSADIASSCALVETMGAKYAPQNTLVGWVLWSFPKL</sequence>
<protein>
    <submittedName>
        <fullName evidence="1">Uncharacterized protein</fullName>
    </submittedName>
</protein>
<accession>A0ACC1RQP2</accession>
<comment type="caution">
    <text evidence="1">The sequence shown here is derived from an EMBL/GenBank/DDBJ whole genome shotgun (WGS) entry which is preliminary data.</text>
</comment>
<reference evidence="1" key="1">
    <citation type="submission" date="2022-08" db="EMBL/GenBank/DDBJ databases">
        <title>Genome Sequence of Fusarium decemcellulare.</title>
        <authorList>
            <person name="Buettner E."/>
        </authorList>
    </citation>
    <scope>NUCLEOTIDE SEQUENCE</scope>
    <source>
        <strain evidence="1">Babe19</strain>
    </source>
</reference>